<dbReference type="PROSITE" id="PS51257">
    <property type="entry name" value="PROKAR_LIPOPROTEIN"/>
    <property type="match status" value="1"/>
</dbReference>
<feature type="signal peptide" evidence="1">
    <location>
        <begin position="1"/>
        <end position="24"/>
    </location>
</feature>
<reference evidence="3 4" key="1">
    <citation type="submission" date="2024-05" db="EMBL/GenBank/DDBJ databases">
        <authorList>
            <person name="Liu Q."/>
            <person name="Xin Y.-H."/>
        </authorList>
    </citation>
    <scope>NUCLEOTIDE SEQUENCE [LARGE SCALE GENOMIC DNA]</scope>
    <source>
        <strain evidence="3 4">CGMCC 1.10181</strain>
    </source>
</reference>
<dbReference type="PANTHER" id="PTHR38593:SF1">
    <property type="entry name" value="BLR2558 PROTEIN"/>
    <property type="match status" value="1"/>
</dbReference>
<keyword evidence="4" id="KW-1185">Reference proteome</keyword>
<accession>A0ABU9Y0F6</accession>
<proteinExistence type="predicted"/>
<dbReference type="InterPro" id="IPR012347">
    <property type="entry name" value="Ferritin-like"/>
</dbReference>
<dbReference type="Pfam" id="PF13628">
    <property type="entry name" value="DUF4142"/>
    <property type="match status" value="1"/>
</dbReference>
<dbReference type="Gene3D" id="1.20.1260.10">
    <property type="match status" value="1"/>
</dbReference>
<dbReference type="RefSeq" id="WP_343887415.1">
    <property type="nucleotide sequence ID" value="NZ_BAAAEH010000002.1"/>
</dbReference>
<keyword evidence="1" id="KW-0732">Signal</keyword>
<comment type="caution">
    <text evidence="3">The sequence shown here is derived from an EMBL/GenBank/DDBJ whole genome shotgun (WGS) entry which is preliminary data.</text>
</comment>
<dbReference type="InterPro" id="IPR025419">
    <property type="entry name" value="DUF4142"/>
</dbReference>
<name>A0ABU9Y0F6_9SPHN</name>
<evidence type="ECO:0000313" key="4">
    <source>
        <dbReference type="Proteomes" id="UP001419910"/>
    </source>
</evidence>
<evidence type="ECO:0000313" key="3">
    <source>
        <dbReference type="EMBL" id="MEN2789285.1"/>
    </source>
</evidence>
<sequence length="198" mass="20368">MRKTVSTIAIAAALLIGGCGKHFGGQPTETSTDTGTSAAAATNVAAEARQAPEAAPTAQQFVDQAASGDAFEIAAANLALKLAKSPDVRSFAAMMITEHTATTAEIRKAAAASAPALTPRATLSEDQRNRLQDLGALTGGEFDDRYADGQVSAHEAALTLMQTYADKGQAGPLKDAAADIVGKVQGHLDQIRAIRHTL</sequence>
<feature type="chain" id="PRO_5045727750" evidence="1">
    <location>
        <begin position="25"/>
        <end position="198"/>
    </location>
</feature>
<evidence type="ECO:0000259" key="2">
    <source>
        <dbReference type="Pfam" id="PF13628"/>
    </source>
</evidence>
<feature type="domain" description="DUF4142" evidence="2">
    <location>
        <begin position="57"/>
        <end position="194"/>
    </location>
</feature>
<organism evidence="3 4">
    <name type="scientific">Sphingomonas oligophenolica</name>
    <dbReference type="NCBI Taxonomy" id="301154"/>
    <lineage>
        <taxon>Bacteria</taxon>
        <taxon>Pseudomonadati</taxon>
        <taxon>Pseudomonadota</taxon>
        <taxon>Alphaproteobacteria</taxon>
        <taxon>Sphingomonadales</taxon>
        <taxon>Sphingomonadaceae</taxon>
        <taxon>Sphingomonas</taxon>
    </lineage>
</organism>
<dbReference type="PANTHER" id="PTHR38593">
    <property type="entry name" value="BLR2558 PROTEIN"/>
    <property type="match status" value="1"/>
</dbReference>
<gene>
    <name evidence="3" type="ORF">ABC974_06595</name>
</gene>
<dbReference type="EMBL" id="JBDIME010000004">
    <property type="protein sequence ID" value="MEN2789285.1"/>
    <property type="molecule type" value="Genomic_DNA"/>
</dbReference>
<protein>
    <submittedName>
        <fullName evidence="3">DUF4142 domain-containing protein</fullName>
    </submittedName>
</protein>
<dbReference type="Proteomes" id="UP001419910">
    <property type="component" value="Unassembled WGS sequence"/>
</dbReference>
<evidence type="ECO:0000256" key="1">
    <source>
        <dbReference type="SAM" id="SignalP"/>
    </source>
</evidence>